<protein>
    <submittedName>
        <fullName evidence="1">Uncharacterized protein</fullName>
    </submittedName>
</protein>
<dbReference type="Ensembl" id="ENSACIT00000013505.1">
    <property type="protein sequence ID" value="ENSACIP00000013143.1"/>
    <property type="gene ID" value="ENSACIG00000010227.1"/>
</dbReference>
<keyword evidence="2" id="KW-1185">Reference proteome</keyword>
<name>A0A3Q0RTZ6_AMPCI</name>
<dbReference type="AlphaFoldDB" id="A0A3Q0RTZ6"/>
<evidence type="ECO:0000313" key="2">
    <source>
        <dbReference type="Proteomes" id="UP000261340"/>
    </source>
</evidence>
<sequence>YTRPILRNTNSSPPQVVYNEFMSNWKIVNRGTTQGIVSGPYLFSLFLNDDSTILVTVSKNGMNCNAQKCKELIMPLRGVRYSQLEIDHPFNSVFQCVFTKPTTPQVDENS</sequence>
<evidence type="ECO:0000313" key="1">
    <source>
        <dbReference type="Ensembl" id="ENSACIP00000013143.1"/>
    </source>
</evidence>
<organism evidence="1 2">
    <name type="scientific">Amphilophus citrinellus</name>
    <name type="common">Midas cichlid</name>
    <name type="synonym">Cichlasoma citrinellum</name>
    <dbReference type="NCBI Taxonomy" id="61819"/>
    <lineage>
        <taxon>Eukaryota</taxon>
        <taxon>Metazoa</taxon>
        <taxon>Chordata</taxon>
        <taxon>Craniata</taxon>
        <taxon>Vertebrata</taxon>
        <taxon>Euteleostomi</taxon>
        <taxon>Actinopterygii</taxon>
        <taxon>Neopterygii</taxon>
        <taxon>Teleostei</taxon>
        <taxon>Neoteleostei</taxon>
        <taxon>Acanthomorphata</taxon>
        <taxon>Ovalentaria</taxon>
        <taxon>Cichlomorphae</taxon>
        <taxon>Cichliformes</taxon>
        <taxon>Cichlidae</taxon>
        <taxon>New World cichlids</taxon>
        <taxon>Cichlasomatinae</taxon>
        <taxon>Heroini</taxon>
        <taxon>Amphilophus</taxon>
    </lineage>
</organism>
<dbReference type="Proteomes" id="UP000261340">
    <property type="component" value="Unplaced"/>
</dbReference>
<proteinExistence type="predicted"/>
<reference evidence="1" key="1">
    <citation type="submission" date="2025-08" db="UniProtKB">
        <authorList>
            <consortium name="Ensembl"/>
        </authorList>
    </citation>
    <scope>IDENTIFICATION</scope>
</reference>
<reference evidence="1" key="2">
    <citation type="submission" date="2025-09" db="UniProtKB">
        <authorList>
            <consortium name="Ensembl"/>
        </authorList>
    </citation>
    <scope>IDENTIFICATION</scope>
</reference>
<accession>A0A3Q0RTZ6</accession>